<comment type="caution">
    <text evidence="4">The sequence shown here is derived from an EMBL/GenBank/DDBJ whole genome shotgun (WGS) entry which is preliminary data.</text>
</comment>
<reference evidence="4 5" key="1">
    <citation type="submission" date="2019-07" db="EMBL/GenBank/DDBJ databases">
        <title>Whole genome shotgun sequence of Brevifollis gellanilyticus NBRC 108608.</title>
        <authorList>
            <person name="Hosoyama A."/>
            <person name="Uohara A."/>
            <person name="Ohji S."/>
            <person name="Ichikawa N."/>
        </authorList>
    </citation>
    <scope>NUCLEOTIDE SEQUENCE [LARGE SCALE GENOMIC DNA]</scope>
    <source>
        <strain evidence="4 5">NBRC 108608</strain>
    </source>
</reference>
<dbReference type="InterPro" id="IPR050680">
    <property type="entry name" value="YpeA/RimI_acetyltransf"/>
</dbReference>
<dbReference type="SUPFAM" id="SSF55729">
    <property type="entry name" value="Acyl-CoA N-acyltransferases (Nat)"/>
    <property type="match status" value="1"/>
</dbReference>
<dbReference type="PROSITE" id="PS51186">
    <property type="entry name" value="GNAT"/>
    <property type="match status" value="1"/>
</dbReference>
<evidence type="ECO:0000313" key="5">
    <source>
        <dbReference type="Proteomes" id="UP000321577"/>
    </source>
</evidence>
<dbReference type="RefSeq" id="WP_146850249.1">
    <property type="nucleotide sequence ID" value="NZ_BKAG01000011.1"/>
</dbReference>
<evidence type="ECO:0000256" key="2">
    <source>
        <dbReference type="ARBA" id="ARBA00023315"/>
    </source>
</evidence>
<dbReference type="OrthoDB" id="794462at2"/>
<protein>
    <recommendedName>
        <fullName evidence="3">N-acetyltransferase domain-containing protein</fullName>
    </recommendedName>
</protein>
<dbReference type="AlphaFoldDB" id="A0A512M7F0"/>
<evidence type="ECO:0000256" key="1">
    <source>
        <dbReference type="ARBA" id="ARBA00022679"/>
    </source>
</evidence>
<feature type="domain" description="N-acetyltransferase" evidence="3">
    <location>
        <begin position="9"/>
        <end position="162"/>
    </location>
</feature>
<dbReference type="GO" id="GO:0016747">
    <property type="term" value="F:acyltransferase activity, transferring groups other than amino-acyl groups"/>
    <property type="evidence" value="ECO:0007669"/>
    <property type="project" value="InterPro"/>
</dbReference>
<dbReference type="Pfam" id="PF00583">
    <property type="entry name" value="Acetyltransf_1"/>
    <property type="match status" value="1"/>
</dbReference>
<dbReference type="EMBL" id="BKAG01000011">
    <property type="protein sequence ID" value="GEP42656.1"/>
    <property type="molecule type" value="Genomic_DNA"/>
</dbReference>
<name>A0A512M7F0_9BACT</name>
<dbReference type="Gene3D" id="3.40.630.30">
    <property type="match status" value="1"/>
</dbReference>
<dbReference type="Proteomes" id="UP000321577">
    <property type="component" value="Unassembled WGS sequence"/>
</dbReference>
<keyword evidence="2" id="KW-0012">Acyltransferase</keyword>
<evidence type="ECO:0000259" key="3">
    <source>
        <dbReference type="PROSITE" id="PS51186"/>
    </source>
</evidence>
<dbReference type="InterPro" id="IPR016181">
    <property type="entry name" value="Acyl_CoA_acyltransferase"/>
</dbReference>
<keyword evidence="5" id="KW-1185">Reference proteome</keyword>
<dbReference type="CDD" id="cd04301">
    <property type="entry name" value="NAT_SF"/>
    <property type="match status" value="1"/>
</dbReference>
<dbReference type="PANTHER" id="PTHR43420">
    <property type="entry name" value="ACETYLTRANSFERASE"/>
    <property type="match status" value="1"/>
</dbReference>
<dbReference type="InterPro" id="IPR000182">
    <property type="entry name" value="GNAT_dom"/>
</dbReference>
<keyword evidence="1" id="KW-0808">Transferase</keyword>
<accession>A0A512M7F0</accession>
<evidence type="ECO:0000313" key="4">
    <source>
        <dbReference type="EMBL" id="GEP42656.1"/>
    </source>
</evidence>
<proteinExistence type="predicted"/>
<organism evidence="4 5">
    <name type="scientific">Brevifollis gellanilyticus</name>
    <dbReference type="NCBI Taxonomy" id="748831"/>
    <lineage>
        <taxon>Bacteria</taxon>
        <taxon>Pseudomonadati</taxon>
        <taxon>Verrucomicrobiota</taxon>
        <taxon>Verrucomicrobiia</taxon>
        <taxon>Verrucomicrobiales</taxon>
        <taxon>Verrucomicrobiaceae</taxon>
    </lineage>
</organism>
<gene>
    <name evidence="4" type="ORF">BGE01nite_19470</name>
</gene>
<sequence length="162" mass="18805">MTKAPAEVLRLRPVAAEDEAFLRKVYASTRATELAQVPWSAEQKAAFCDMQFTAQDTHYRANFTQAEYWVIERESVPAGRLYMERRDAEIHVIDIALLPEHQRSGFGTYLLKELMDEAAAEGKKVTIYVEKFNPALKLYQRLGYRHVEELGVYYLMEWLPAR</sequence>